<dbReference type="InterPro" id="IPR005829">
    <property type="entry name" value="Sugar_transporter_CS"/>
</dbReference>
<dbReference type="InterPro" id="IPR001958">
    <property type="entry name" value="Tet-R_TetA/multi-R_MdtG-like"/>
</dbReference>
<comment type="function">
    <text evidence="1">Resistance to tetracycline by an active tetracycline efflux. This is an energy-dependent process that decreases the accumulation of the antibiotic in whole cells. This protein functions as a metal-tetracycline/H(+) antiporter.</text>
</comment>
<protein>
    <submittedName>
        <fullName evidence="10">TCR/Tet family MFS transporter</fullName>
    </submittedName>
</protein>
<reference evidence="10 11" key="1">
    <citation type="submission" date="2023-12" db="EMBL/GenBank/DDBJ databases">
        <title>the genome sequence of Hyalangium sp. s54d21.</title>
        <authorList>
            <person name="Zhang X."/>
        </authorList>
    </citation>
    <scope>NUCLEOTIDE SEQUENCE [LARGE SCALE GENOMIC DNA]</scope>
    <source>
        <strain evidence="11">s54d21</strain>
    </source>
</reference>
<organism evidence="10 11">
    <name type="scientific">Hyalangium rubrum</name>
    <dbReference type="NCBI Taxonomy" id="3103134"/>
    <lineage>
        <taxon>Bacteria</taxon>
        <taxon>Pseudomonadati</taxon>
        <taxon>Myxococcota</taxon>
        <taxon>Myxococcia</taxon>
        <taxon>Myxococcales</taxon>
        <taxon>Cystobacterineae</taxon>
        <taxon>Archangiaceae</taxon>
        <taxon>Hyalangium</taxon>
    </lineage>
</organism>
<keyword evidence="11" id="KW-1185">Reference proteome</keyword>
<feature type="transmembrane region" description="Helical" evidence="8">
    <location>
        <begin position="223"/>
        <end position="247"/>
    </location>
</feature>
<evidence type="ECO:0000313" key="10">
    <source>
        <dbReference type="EMBL" id="MDY7232863.1"/>
    </source>
</evidence>
<comment type="similarity">
    <text evidence="3">Belongs to the major facilitator superfamily. TCR/Tet family.</text>
</comment>
<dbReference type="EMBL" id="JAXIVS010000024">
    <property type="protein sequence ID" value="MDY7232863.1"/>
    <property type="molecule type" value="Genomic_DNA"/>
</dbReference>
<feature type="transmembrane region" description="Helical" evidence="8">
    <location>
        <begin position="54"/>
        <end position="73"/>
    </location>
</feature>
<evidence type="ECO:0000259" key="9">
    <source>
        <dbReference type="PROSITE" id="PS50850"/>
    </source>
</evidence>
<keyword evidence="6 8" id="KW-1133">Transmembrane helix</keyword>
<feature type="transmembrane region" description="Helical" evidence="8">
    <location>
        <begin position="171"/>
        <end position="191"/>
    </location>
</feature>
<evidence type="ECO:0000313" key="11">
    <source>
        <dbReference type="Proteomes" id="UP001291309"/>
    </source>
</evidence>
<evidence type="ECO:0000256" key="2">
    <source>
        <dbReference type="ARBA" id="ARBA00004141"/>
    </source>
</evidence>
<feature type="transmembrane region" description="Helical" evidence="8">
    <location>
        <begin position="143"/>
        <end position="165"/>
    </location>
</feature>
<dbReference type="PROSITE" id="PS50850">
    <property type="entry name" value="MFS"/>
    <property type="match status" value="1"/>
</dbReference>
<dbReference type="RefSeq" id="WP_321551577.1">
    <property type="nucleotide sequence ID" value="NZ_JAXIVS010000024.1"/>
</dbReference>
<gene>
    <name evidence="10" type="ORF">SYV04_41130</name>
</gene>
<keyword evidence="4" id="KW-0813">Transport</keyword>
<evidence type="ECO:0000256" key="3">
    <source>
        <dbReference type="ARBA" id="ARBA00007520"/>
    </source>
</evidence>
<feature type="domain" description="Major facilitator superfamily (MFS) profile" evidence="9">
    <location>
        <begin position="14"/>
        <end position="409"/>
    </location>
</feature>
<keyword evidence="5 8" id="KW-0812">Transmembrane</keyword>
<feature type="transmembrane region" description="Helical" evidence="8">
    <location>
        <begin position="110"/>
        <end position="131"/>
    </location>
</feature>
<dbReference type="PANTHER" id="PTHR23504">
    <property type="entry name" value="MAJOR FACILITATOR SUPERFAMILY DOMAIN-CONTAINING PROTEIN 10"/>
    <property type="match status" value="1"/>
</dbReference>
<dbReference type="PROSITE" id="PS00216">
    <property type="entry name" value="SUGAR_TRANSPORT_1"/>
    <property type="match status" value="1"/>
</dbReference>
<accession>A0ABU5HHC9</accession>
<proteinExistence type="inferred from homology"/>
<dbReference type="CDD" id="cd17388">
    <property type="entry name" value="MFS_TetA"/>
    <property type="match status" value="1"/>
</dbReference>
<feature type="transmembrane region" description="Helical" evidence="8">
    <location>
        <begin position="290"/>
        <end position="308"/>
    </location>
</feature>
<keyword evidence="7 8" id="KW-0472">Membrane</keyword>
<feature type="transmembrane region" description="Helical" evidence="8">
    <location>
        <begin position="85"/>
        <end position="104"/>
    </location>
</feature>
<dbReference type="Gene3D" id="1.20.1250.20">
    <property type="entry name" value="MFS general substrate transporter like domains"/>
    <property type="match status" value="1"/>
</dbReference>
<evidence type="ECO:0000256" key="6">
    <source>
        <dbReference type="ARBA" id="ARBA00022989"/>
    </source>
</evidence>
<dbReference type="SUPFAM" id="SSF103473">
    <property type="entry name" value="MFS general substrate transporter"/>
    <property type="match status" value="1"/>
</dbReference>
<evidence type="ECO:0000256" key="5">
    <source>
        <dbReference type="ARBA" id="ARBA00022692"/>
    </source>
</evidence>
<feature type="transmembrane region" description="Helical" evidence="8">
    <location>
        <begin position="354"/>
        <end position="374"/>
    </location>
</feature>
<dbReference type="InterPro" id="IPR020846">
    <property type="entry name" value="MFS_dom"/>
</dbReference>
<comment type="subcellular location">
    <subcellularLocation>
        <location evidence="2">Membrane</location>
        <topology evidence="2">Multi-pass membrane protein</topology>
    </subcellularLocation>
</comment>
<evidence type="ECO:0000256" key="4">
    <source>
        <dbReference type="ARBA" id="ARBA00022448"/>
    </source>
</evidence>
<dbReference type="Pfam" id="PF07690">
    <property type="entry name" value="MFS_1"/>
    <property type="match status" value="1"/>
</dbReference>
<evidence type="ECO:0000256" key="8">
    <source>
        <dbReference type="SAM" id="Phobius"/>
    </source>
</evidence>
<comment type="caution">
    <text evidence="10">The sequence shown here is derived from an EMBL/GenBank/DDBJ whole genome shotgun (WGS) entry which is preliminary data.</text>
</comment>
<dbReference type="Proteomes" id="UP001291309">
    <property type="component" value="Unassembled WGS sequence"/>
</dbReference>
<evidence type="ECO:0000256" key="7">
    <source>
        <dbReference type="ARBA" id="ARBA00023136"/>
    </source>
</evidence>
<dbReference type="PANTHER" id="PTHR23504:SF15">
    <property type="entry name" value="MAJOR FACILITATOR SUPERFAMILY (MFS) PROFILE DOMAIN-CONTAINING PROTEIN"/>
    <property type="match status" value="1"/>
</dbReference>
<evidence type="ECO:0000256" key="1">
    <source>
        <dbReference type="ARBA" id="ARBA00003279"/>
    </source>
</evidence>
<dbReference type="PRINTS" id="PR01035">
    <property type="entry name" value="TCRTETA"/>
</dbReference>
<name>A0ABU5HHC9_9BACT</name>
<dbReference type="InterPro" id="IPR011701">
    <property type="entry name" value="MFS"/>
</dbReference>
<sequence length="422" mass="44485">MTDSTSPAPVRQAALAFIFITVALDMLAVGMIVPILPKLVVSFLNGDTVRSAEIYGLFGTVWALMQFGASPVLGALSDRFGRRPVILVSNFGLGLDYVLMALAPSLAWLFVGRILSGITAASISTAGAYIADVTPPEKRAASFGMLGAAFGLGFVLGPALGGMLGATDPRLPFWIAAGLSLLNGMYGLFVLPESLPRERRAAFSWRRANPLGSLKLLRSNRDLFGLATVTFLSHLSHGVLISVYVLYVGYRYGWDERTVGLTLAGSGIASTVVQAGLVRPIVARLGERRTLLLGLGFGVVGFALYGLATTGVGFWMAIPVMALWGLAGPAAQGLMTRRVGASEQGQLQGANSSLMGISSLIGPILFTQTFAWSINPDTGWHLPGAPFLLAAVLLACAALQAWRVTRPVEQEAEVIPPPAPTM</sequence>
<feature type="transmembrane region" description="Helical" evidence="8">
    <location>
        <begin position="380"/>
        <end position="402"/>
    </location>
</feature>
<feature type="transmembrane region" description="Helical" evidence="8">
    <location>
        <begin position="314"/>
        <end position="334"/>
    </location>
</feature>
<feature type="transmembrane region" description="Helical" evidence="8">
    <location>
        <begin position="12"/>
        <end position="34"/>
    </location>
</feature>
<dbReference type="InterPro" id="IPR036259">
    <property type="entry name" value="MFS_trans_sf"/>
</dbReference>
<feature type="transmembrane region" description="Helical" evidence="8">
    <location>
        <begin position="259"/>
        <end position="278"/>
    </location>
</feature>